<dbReference type="Proteomes" id="UP000075420">
    <property type="component" value="Unassembled WGS sequence"/>
</dbReference>
<name>A0A150PAH0_SORCE</name>
<sequence>MSVCAVIASGAACTAVDVDVDVEETLAGESELGAKSAPVEVVGVPPLTVIPLAPPPGTSLAACTRPRLKQADPSVDSPTADPMIQSPNHRSRNGIELHGRWDPGSSYDELEPSEVPTRFRLAEITKDGRRVGARVEKGKLIGSFDEGPRLADADWTGAELKVDLRCVDGDWQTFPARIHGVSATGNGYDVEIQDPARAELGEASWRPACRATLEVPEASLATPFAEVWDERGIRTPSTGYFTFACATSAIIKCDRMGYIDVPDDGDAQRLRQTCTRMVRADFSGRDRSATAEGTLVDVEDNRGIQVREQGDHVPELPLEAVWSPDGAICRNHWRIAGHPYNHGGPPATCSAEDAALDPSRPHLIRSWSCRPGSMCERQYSSVFLKNWPAPGGLTQWSNVTVVNPNATEATVKLTVFPTGGGAPLGAVLITIPASGVYSSYGDPRWNAIDDGDLMSDRASGWIALASDKPVVATHRTSLRAGSTWDAPARLVEDEPFLTSPSRRLFSSHYLKRWPAAGGRTQWSNVVVNNPATKQVSITVRIHGFDGSLHEFDRALPARGVWNSYGDSDWLAVPDTPTKTGALGWVEIKADEPVVATNRVVHRDGSTYDAPVALLDDVGFAGATSAAKELAASSFLRNVPATGTLTQWSSLIVNNPHREQVTITVTVHSNDGGGPLRSFTKIIPSFGAWNAYGDPDWTSVPATGGGGRSEGWVEISADLPVFGANRVILRDGATLSSPVVLFSDEPLVAPSSDSLVSGLYIKSWPGGEGLTQWSAPVVNNPSEQPVTMRVQVWTTGGTPLGELTPTIPAKGSWDAASDLDWVALPHTDGANLRSLGWMTLIPSTPLIATNRLTLRKGTTADAPIVLHDATPFVPARN</sequence>
<dbReference type="InterPro" id="IPR045426">
    <property type="entry name" value="ADYC"/>
</dbReference>
<gene>
    <name evidence="3" type="ORF">BE08_34405</name>
</gene>
<reference evidence="3 4" key="1">
    <citation type="submission" date="2014-02" db="EMBL/GenBank/DDBJ databases">
        <title>The small core and large imbalanced accessory genome model reveals a collaborative survival strategy of Sorangium cellulosum strains in nature.</title>
        <authorList>
            <person name="Han K."/>
            <person name="Peng R."/>
            <person name="Blom J."/>
            <person name="Li Y.-Z."/>
        </authorList>
    </citation>
    <scope>NUCLEOTIDE SEQUENCE [LARGE SCALE GENOMIC DNA]</scope>
    <source>
        <strain evidence="3 4">So0157-25</strain>
    </source>
</reference>
<protein>
    <recommendedName>
        <fullName evidence="2">ADYC domain-containing protein</fullName>
    </recommendedName>
</protein>
<feature type="domain" description="ADYC" evidence="2">
    <location>
        <begin position="171"/>
        <end position="334"/>
    </location>
</feature>
<accession>A0A150PAH0</accession>
<dbReference type="Pfam" id="PF20032">
    <property type="entry name" value="ADYC"/>
    <property type="match status" value="1"/>
</dbReference>
<evidence type="ECO:0000259" key="2">
    <source>
        <dbReference type="Pfam" id="PF20032"/>
    </source>
</evidence>
<evidence type="ECO:0000256" key="1">
    <source>
        <dbReference type="SAM" id="MobiDB-lite"/>
    </source>
</evidence>
<dbReference type="EMBL" id="JELY01002414">
    <property type="protein sequence ID" value="KYF52626.1"/>
    <property type="molecule type" value="Genomic_DNA"/>
</dbReference>
<comment type="caution">
    <text evidence="3">The sequence shown here is derived from an EMBL/GenBank/DDBJ whole genome shotgun (WGS) entry which is preliminary data.</text>
</comment>
<feature type="region of interest" description="Disordered" evidence="1">
    <location>
        <begin position="70"/>
        <end position="110"/>
    </location>
</feature>
<dbReference type="AlphaFoldDB" id="A0A150PAH0"/>
<evidence type="ECO:0000313" key="4">
    <source>
        <dbReference type="Proteomes" id="UP000075420"/>
    </source>
</evidence>
<organism evidence="3 4">
    <name type="scientific">Sorangium cellulosum</name>
    <name type="common">Polyangium cellulosum</name>
    <dbReference type="NCBI Taxonomy" id="56"/>
    <lineage>
        <taxon>Bacteria</taxon>
        <taxon>Pseudomonadati</taxon>
        <taxon>Myxococcota</taxon>
        <taxon>Polyangia</taxon>
        <taxon>Polyangiales</taxon>
        <taxon>Polyangiaceae</taxon>
        <taxon>Sorangium</taxon>
    </lineage>
</organism>
<proteinExistence type="predicted"/>
<evidence type="ECO:0000313" key="3">
    <source>
        <dbReference type="EMBL" id="KYF52626.1"/>
    </source>
</evidence>